<dbReference type="EMBL" id="BMAR01000092">
    <property type="protein sequence ID" value="GFR53112.1"/>
    <property type="molecule type" value="Genomic_DNA"/>
</dbReference>
<feature type="compositionally biased region" description="Polar residues" evidence="1">
    <location>
        <begin position="113"/>
        <end position="127"/>
    </location>
</feature>
<feature type="region of interest" description="Disordered" evidence="1">
    <location>
        <begin position="394"/>
        <end position="510"/>
    </location>
</feature>
<evidence type="ECO:0000313" key="4">
    <source>
        <dbReference type="Proteomes" id="UP001054857"/>
    </source>
</evidence>
<feature type="transmembrane region" description="Helical" evidence="2">
    <location>
        <begin position="6"/>
        <end position="25"/>
    </location>
</feature>
<reference evidence="3 4" key="1">
    <citation type="journal article" date="2021" name="Sci. Rep.">
        <title>Genome sequencing of the multicellular alga Astrephomene provides insights into convergent evolution of germ-soma differentiation.</title>
        <authorList>
            <person name="Yamashita S."/>
            <person name="Yamamoto K."/>
            <person name="Matsuzaki R."/>
            <person name="Suzuki S."/>
            <person name="Yamaguchi H."/>
            <person name="Hirooka S."/>
            <person name="Minakuchi Y."/>
            <person name="Miyagishima S."/>
            <person name="Kawachi M."/>
            <person name="Toyoda A."/>
            <person name="Nozaki H."/>
        </authorList>
    </citation>
    <scope>NUCLEOTIDE SEQUENCE [LARGE SCALE GENOMIC DNA]</scope>
    <source>
        <strain evidence="3 4">NIES-4017</strain>
    </source>
</reference>
<feature type="transmembrane region" description="Helical" evidence="2">
    <location>
        <begin position="745"/>
        <end position="766"/>
    </location>
</feature>
<comment type="caution">
    <text evidence="3">The sequence shown here is derived from an EMBL/GenBank/DDBJ whole genome shotgun (WGS) entry which is preliminary data.</text>
</comment>
<dbReference type="AlphaFoldDB" id="A0AAD3E5I8"/>
<evidence type="ECO:0000256" key="2">
    <source>
        <dbReference type="SAM" id="Phobius"/>
    </source>
</evidence>
<accession>A0AAD3E5I8</accession>
<evidence type="ECO:0000313" key="3">
    <source>
        <dbReference type="EMBL" id="GFR53112.1"/>
    </source>
</evidence>
<organism evidence="3 4">
    <name type="scientific">Astrephomene gubernaculifera</name>
    <dbReference type="NCBI Taxonomy" id="47775"/>
    <lineage>
        <taxon>Eukaryota</taxon>
        <taxon>Viridiplantae</taxon>
        <taxon>Chlorophyta</taxon>
        <taxon>core chlorophytes</taxon>
        <taxon>Chlorophyceae</taxon>
        <taxon>CS clade</taxon>
        <taxon>Chlamydomonadales</taxon>
        <taxon>Astrephomenaceae</taxon>
        <taxon>Astrephomene</taxon>
    </lineage>
</organism>
<evidence type="ECO:0000256" key="1">
    <source>
        <dbReference type="SAM" id="MobiDB-lite"/>
    </source>
</evidence>
<keyword evidence="2" id="KW-1133">Transmembrane helix</keyword>
<feature type="region of interest" description="Disordered" evidence="1">
    <location>
        <begin position="295"/>
        <end position="359"/>
    </location>
</feature>
<feature type="transmembrane region" description="Helical" evidence="2">
    <location>
        <begin position="715"/>
        <end position="733"/>
    </location>
</feature>
<proteinExistence type="predicted"/>
<keyword evidence="2" id="KW-0472">Membrane</keyword>
<protein>
    <recommendedName>
        <fullName evidence="5">Transmembrane protein</fullName>
    </recommendedName>
</protein>
<name>A0AAD3E5I8_9CHLO</name>
<feature type="transmembrane region" description="Helical" evidence="2">
    <location>
        <begin position="796"/>
        <end position="818"/>
    </location>
</feature>
<feature type="compositionally biased region" description="Polar residues" evidence="1">
    <location>
        <begin position="479"/>
        <end position="496"/>
    </location>
</feature>
<keyword evidence="2" id="KW-0812">Transmembrane</keyword>
<keyword evidence="4" id="KW-1185">Reference proteome</keyword>
<dbReference type="Proteomes" id="UP001054857">
    <property type="component" value="Unassembled WGS sequence"/>
</dbReference>
<gene>
    <name evidence="3" type="ORF">Agub_g15830</name>
</gene>
<feature type="compositionally biased region" description="Low complexity" evidence="1">
    <location>
        <begin position="343"/>
        <end position="359"/>
    </location>
</feature>
<sequence>MYHSRYYLSAATIFALLLASTYVFLSSAQHACVQPRQGVCDDVAIRSQRLGPAATSGDPKPNTWAWLRKLQEEERAAENARKGIAVGSDSHLTSTQESNFNVASAPPGARHGTNPSESHQETLQSSLGHARTSLSKRELVGLTGVAFLCGLLIGLIAGISIGAVWARRSTLSNASPHPAGPASNKTSKGLCSEMPVPVLPDDVVAKIEAIPKAAVNDAGGNVPPVGRGDVCAKDSEGSSTWNCGTGEASTSKPCDPSPITKRTVRVAAPADKGAVFEPGEEGSGDNFIAAARVPSATPSDELRPTATAKCDAKTPWRQRPAPLDVAATPVGAASGGQTPPPAQTTCTTPSSRRRSPLASPTGVMYSVAASMLAMLAGRADKLAERTVLEDMAAELRQGQRHDTRQRRAVAPEEGTTPLPAMHLPTQDEADEPQTTHGSKPPLAPSYRGTASSAWGSVGRSGGAPSSATVPRSGVGCHGRQQQQPRAPTFSSATQGQPRLPTLPEEGQAYSQQHAMTQLGFVADPLQQQAVIPMLHDPSRMMCATDGPMCRTESGFSDALMKDFSASVAKDVSANVMERLEEKFKDLGGNLRDNTEVTRAVMAQRGMKEQRLAVRDAMTRGIWISLIVLGFGSWMWGRWEEVSRRCAADPGPWAPATSAGAGAAPGYKFLLSPSWWFSRALGLPTAQSVLGVTHGAVSGWLHWPYVSTTLCHIHEIGLWGVGCIFLFYCMVPLIRWAISISTPHSFVIDIPLIFGIVCAVPGCIAVHYLGGAWTVWLASWWVWCAVAFALHVQQTRFAWLASYMLAIVAPVVMGTLPYASWIRQVHFGMEDWAFFLMRHALRLLGKRTEAETEAFLAGNAFLS</sequence>
<feature type="region of interest" description="Disordered" evidence="1">
    <location>
        <begin position="99"/>
        <end position="129"/>
    </location>
</feature>
<evidence type="ECO:0008006" key="5">
    <source>
        <dbReference type="Google" id="ProtNLM"/>
    </source>
</evidence>
<feature type="transmembrane region" description="Helical" evidence="2">
    <location>
        <begin position="139"/>
        <end position="166"/>
    </location>
</feature>
<feature type="transmembrane region" description="Helical" evidence="2">
    <location>
        <begin position="772"/>
        <end position="789"/>
    </location>
</feature>